<proteinExistence type="predicted"/>
<reference evidence="1 2" key="1">
    <citation type="submission" date="2014-12" db="EMBL/GenBank/DDBJ databases">
        <title>Genome sequencing of Photobacterium gaetbulicola AD005a.</title>
        <authorList>
            <person name="Adrian T.G.S."/>
            <person name="Chan K.G."/>
        </authorList>
    </citation>
    <scope>NUCLEOTIDE SEQUENCE [LARGE SCALE GENOMIC DNA]</scope>
    <source>
        <strain evidence="1 2">AD005a</strain>
    </source>
</reference>
<comment type="caution">
    <text evidence="1">The sequence shown here is derived from an EMBL/GenBank/DDBJ whole genome shotgun (WGS) entry which is preliminary data.</text>
</comment>
<dbReference type="RefSeq" id="WP_039467147.1">
    <property type="nucleotide sequence ID" value="NZ_JWLZ01000195.1"/>
</dbReference>
<gene>
    <name evidence="1" type="ORF">RJ45_21280</name>
</gene>
<accession>A0A0B9FZP3</accession>
<dbReference type="Proteomes" id="UP000031278">
    <property type="component" value="Unassembled WGS sequence"/>
</dbReference>
<dbReference type="AlphaFoldDB" id="A0A0B9FZP3"/>
<dbReference type="PROSITE" id="PS51257">
    <property type="entry name" value="PROKAR_LIPOPROTEIN"/>
    <property type="match status" value="1"/>
</dbReference>
<dbReference type="EMBL" id="JWLZ01000195">
    <property type="protein sequence ID" value="KHT61729.1"/>
    <property type="molecule type" value="Genomic_DNA"/>
</dbReference>
<evidence type="ECO:0000313" key="1">
    <source>
        <dbReference type="EMBL" id="KHT61729.1"/>
    </source>
</evidence>
<organism evidence="1 2">
    <name type="scientific">Photobacterium gaetbulicola</name>
    <dbReference type="NCBI Taxonomy" id="1295392"/>
    <lineage>
        <taxon>Bacteria</taxon>
        <taxon>Pseudomonadati</taxon>
        <taxon>Pseudomonadota</taxon>
        <taxon>Gammaproteobacteria</taxon>
        <taxon>Vibrionales</taxon>
        <taxon>Vibrionaceae</taxon>
        <taxon>Photobacterium</taxon>
    </lineage>
</organism>
<sequence length="191" mass="20524">MMGTDAKALLLAAGMVLVAGCGERAQDQEAPSQDPAVAEELAVQEAAPVEDVPVTLPAEIDIWQSPQELVLSDVAVYLGSELWLNSMPVIGDDGSQPADKLHASIRLLTRDMKPLPQGVEILQVMVAQGDQQWLGQENLDVRSEGEMSLEVSLRGGPEWPAGSKADIAVTVLYQGQEQIVVQRDVLISQVF</sequence>
<name>A0A0B9FZP3_9GAMM</name>
<evidence type="ECO:0000313" key="2">
    <source>
        <dbReference type="Proteomes" id="UP000031278"/>
    </source>
</evidence>
<protein>
    <submittedName>
        <fullName evidence="1">Uncharacterized protein</fullName>
    </submittedName>
</protein>